<name>A0A2A9PV83_OPHUN</name>
<evidence type="ECO:0000313" key="2">
    <source>
        <dbReference type="Proteomes" id="UP000037136"/>
    </source>
</evidence>
<evidence type="ECO:0000313" key="1">
    <source>
        <dbReference type="EMBL" id="PFH63432.1"/>
    </source>
</evidence>
<sequence>MLQASSLTASSHTYTRLIVSCTNSEPCPRLSLDPLPSSNATITIWPFPVAVSLRWLLCRGFSVGPHYRDPCGGPSGRSMFPNSDIPTFYRLFASVFLIARFSYTFSLSASKTIRLAPPFEDTRLGNRLQSVRTLFARALRCRRRPIVGLASRPVAALSTGSLASQHVARDGWMPRFLLVLGVSQHTVARLAGCARATGNHVPYSVSSCLLGFVALLLRRRPGTQ</sequence>
<dbReference type="Proteomes" id="UP000037136">
    <property type="component" value="Unassembled WGS sequence"/>
</dbReference>
<dbReference type="AlphaFoldDB" id="A0A2A9PV83"/>
<keyword evidence="2" id="KW-1185">Reference proteome</keyword>
<reference evidence="1 2" key="1">
    <citation type="journal article" date="2015" name="BMC Genomics">
        <title>Gene expression during zombie ant biting behavior reflects the complexity underlying fungal parasitic behavioral manipulation.</title>
        <authorList>
            <person name="de Bekker C."/>
            <person name="Ohm R.A."/>
            <person name="Loreto R.G."/>
            <person name="Sebastian A."/>
            <person name="Albert I."/>
            <person name="Merrow M."/>
            <person name="Brachmann A."/>
            <person name="Hughes D.P."/>
        </authorList>
    </citation>
    <scope>NUCLEOTIDE SEQUENCE [LARGE SCALE GENOMIC DNA]</scope>
    <source>
        <strain evidence="1 2">SC16a</strain>
    </source>
</reference>
<gene>
    <name evidence="1" type="ORF">XA68_10023</name>
</gene>
<protein>
    <submittedName>
        <fullName evidence="1">Uncharacterized protein</fullName>
    </submittedName>
</protein>
<comment type="caution">
    <text evidence="1">The sequence shown here is derived from an EMBL/GenBank/DDBJ whole genome shotgun (WGS) entry which is preliminary data.</text>
</comment>
<dbReference type="EMBL" id="LAZP02000001">
    <property type="protein sequence ID" value="PFH63432.1"/>
    <property type="molecule type" value="Genomic_DNA"/>
</dbReference>
<proteinExistence type="predicted"/>
<reference evidence="1 2" key="2">
    <citation type="journal article" date="2017" name="Sci. Rep.">
        <title>Ant-infecting Ophiocordyceps genomes reveal a high diversity of potential behavioral manipulation genes and a possible major role for enterotoxins.</title>
        <authorList>
            <person name="de Bekker C."/>
            <person name="Ohm R.A."/>
            <person name="Evans H.C."/>
            <person name="Brachmann A."/>
            <person name="Hughes D.P."/>
        </authorList>
    </citation>
    <scope>NUCLEOTIDE SEQUENCE [LARGE SCALE GENOMIC DNA]</scope>
    <source>
        <strain evidence="1 2">SC16a</strain>
    </source>
</reference>
<organism evidence="1 2">
    <name type="scientific">Ophiocordyceps unilateralis</name>
    <name type="common">Zombie-ant fungus</name>
    <name type="synonym">Torrubia unilateralis</name>
    <dbReference type="NCBI Taxonomy" id="268505"/>
    <lineage>
        <taxon>Eukaryota</taxon>
        <taxon>Fungi</taxon>
        <taxon>Dikarya</taxon>
        <taxon>Ascomycota</taxon>
        <taxon>Pezizomycotina</taxon>
        <taxon>Sordariomycetes</taxon>
        <taxon>Hypocreomycetidae</taxon>
        <taxon>Hypocreales</taxon>
        <taxon>Ophiocordycipitaceae</taxon>
        <taxon>Ophiocordyceps</taxon>
    </lineage>
</organism>
<accession>A0A2A9PV83</accession>